<dbReference type="Gene3D" id="3.40.30.120">
    <property type="match status" value="1"/>
</dbReference>
<comment type="cofactor">
    <cofactor evidence="1">
        <name>FAD</name>
        <dbReference type="ChEBI" id="CHEBI:57692"/>
    </cofactor>
</comment>
<accession>A0A495WYH8</accession>
<dbReference type="PRINTS" id="PR00420">
    <property type="entry name" value="RNGMNOXGNASE"/>
</dbReference>
<dbReference type="InterPro" id="IPR002938">
    <property type="entry name" value="FAD-bd"/>
</dbReference>
<evidence type="ECO:0000256" key="2">
    <source>
        <dbReference type="ARBA" id="ARBA00022630"/>
    </source>
</evidence>
<dbReference type="Gene3D" id="3.30.70.2450">
    <property type="match status" value="1"/>
</dbReference>
<dbReference type="PANTHER" id="PTHR43004">
    <property type="entry name" value="TRK SYSTEM POTASSIUM UPTAKE PROTEIN"/>
    <property type="match status" value="1"/>
</dbReference>
<keyword evidence="3" id="KW-0274">FAD</keyword>
<evidence type="ECO:0000259" key="4">
    <source>
        <dbReference type="Pfam" id="PF01494"/>
    </source>
</evidence>
<dbReference type="GO" id="GO:0071949">
    <property type="term" value="F:FAD binding"/>
    <property type="evidence" value="ECO:0007669"/>
    <property type="project" value="InterPro"/>
</dbReference>
<comment type="caution">
    <text evidence="5">The sequence shown here is derived from an EMBL/GenBank/DDBJ whole genome shotgun (WGS) entry which is preliminary data.</text>
</comment>
<dbReference type="GO" id="GO:0016709">
    <property type="term" value="F:oxidoreductase activity, acting on paired donors, with incorporation or reduction of molecular oxygen, NAD(P)H as one donor, and incorporation of one atom of oxygen"/>
    <property type="evidence" value="ECO:0007669"/>
    <property type="project" value="UniProtKB-ARBA"/>
</dbReference>
<dbReference type="InterPro" id="IPR036188">
    <property type="entry name" value="FAD/NAD-bd_sf"/>
</dbReference>
<evidence type="ECO:0000313" key="6">
    <source>
        <dbReference type="Proteomes" id="UP000272729"/>
    </source>
</evidence>
<dbReference type="OrthoDB" id="4141215at2"/>
<evidence type="ECO:0000256" key="3">
    <source>
        <dbReference type="ARBA" id="ARBA00022827"/>
    </source>
</evidence>
<keyword evidence="2" id="KW-0285">Flavoprotein</keyword>
<evidence type="ECO:0000256" key="1">
    <source>
        <dbReference type="ARBA" id="ARBA00001974"/>
    </source>
</evidence>
<dbReference type="Pfam" id="PF01494">
    <property type="entry name" value="FAD_binding_3"/>
    <property type="match status" value="1"/>
</dbReference>
<evidence type="ECO:0000313" key="5">
    <source>
        <dbReference type="EMBL" id="RKT66871.1"/>
    </source>
</evidence>
<dbReference type="SUPFAM" id="SSF51905">
    <property type="entry name" value="FAD/NAD(P)-binding domain"/>
    <property type="match status" value="1"/>
</dbReference>
<dbReference type="EMBL" id="RBXR01000001">
    <property type="protein sequence ID" value="RKT66871.1"/>
    <property type="molecule type" value="Genomic_DNA"/>
</dbReference>
<dbReference type="Gene3D" id="3.50.50.60">
    <property type="entry name" value="FAD/NAD(P)-binding domain"/>
    <property type="match status" value="1"/>
</dbReference>
<sequence length="470" mass="49878">MPDTDVLVVGAGPTGLLLANELALAGVDVVVAEQRPERSGQSRALSLQPRSAEILDLRGWLDPIAEQSLARLPAGHFAGMPVHYGDLDTRFPYQLGVEQSVVEAHLEGLLGAVARGHVLVGLEQDEEAVTAAFDVGGTRKVLTARYLVGADGGHSTVRKLVGAEFPGRAGRVRMAVADITLASADDQGWRLPSFGDTTAGFRHLIPLREGRSRLLFAGPEQQELARDAPVTAAEVQRALGDTARVEEVWWASRFTDASRQAARYRHGRVLLAGDAAHIHLPIGGQGLNLGLGDAFNLGWKLAAHVTGRAPAGLLDTYHAERHPVAAAALASARAQGVLTIPDEDVAALRGFVADLISDPATNRRLAEQQAGLDVRYAVPGAAHPLLGLRMPDVDLPDGTRLNTRFREGRSVLLDTSGRFDHVVSHVDGPDPSRYGVAGDQAVLIRPDGHVCWIGDDEDSLRAALAGVVTG</sequence>
<feature type="domain" description="FAD-binding" evidence="4">
    <location>
        <begin position="3"/>
        <end position="330"/>
    </location>
</feature>
<dbReference type="AlphaFoldDB" id="A0A495WYH8"/>
<dbReference type="InterPro" id="IPR050641">
    <property type="entry name" value="RIFMO-like"/>
</dbReference>
<dbReference type="PANTHER" id="PTHR43004:SF19">
    <property type="entry name" value="BINDING MONOOXYGENASE, PUTATIVE (JCVI)-RELATED"/>
    <property type="match status" value="1"/>
</dbReference>
<proteinExistence type="predicted"/>
<dbReference type="RefSeq" id="WP_121230418.1">
    <property type="nucleotide sequence ID" value="NZ_JBIUBA010000011.1"/>
</dbReference>
<name>A0A495WYH8_9PSEU</name>
<keyword evidence="6" id="KW-1185">Reference proteome</keyword>
<dbReference type="Proteomes" id="UP000272729">
    <property type="component" value="Unassembled WGS sequence"/>
</dbReference>
<organism evidence="5 6">
    <name type="scientific">Saccharothrix variisporea</name>
    <dbReference type="NCBI Taxonomy" id="543527"/>
    <lineage>
        <taxon>Bacteria</taxon>
        <taxon>Bacillati</taxon>
        <taxon>Actinomycetota</taxon>
        <taxon>Actinomycetes</taxon>
        <taxon>Pseudonocardiales</taxon>
        <taxon>Pseudonocardiaceae</taxon>
        <taxon>Saccharothrix</taxon>
    </lineage>
</organism>
<dbReference type="Pfam" id="PF21274">
    <property type="entry name" value="Rng_hyd_C"/>
    <property type="match status" value="1"/>
</dbReference>
<gene>
    <name evidence="5" type="ORF">DFJ66_0035</name>
</gene>
<reference evidence="5 6" key="1">
    <citation type="submission" date="2018-10" db="EMBL/GenBank/DDBJ databases">
        <title>Sequencing the genomes of 1000 actinobacteria strains.</title>
        <authorList>
            <person name="Klenk H.-P."/>
        </authorList>
    </citation>
    <scope>NUCLEOTIDE SEQUENCE [LARGE SCALE GENOMIC DNA]</scope>
    <source>
        <strain evidence="5 6">DSM 43911</strain>
    </source>
</reference>
<protein>
    <submittedName>
        <fullName evidence="5">2-polyprenyl-6-methoxyphenol hydroxylase-like FAD-dependent oxidoreductase</fullName>
    </submittedName>
</protein>